<evidence type="ECO:0000256" key="10">
    <source>
        <dbReference type="ARBA" id="ARBA00023125"/>
    </source>
</evidence>
<evidence type="ECO:0000313" key="22">
    <source>
        <dbReference type="Ensembl" id="ENSSTUP00000042204.1"/>
    </source>
</evidence>
<evidence type="ECO:0000256" key="1">
    <source>
        <dbReference type="ARBA" id="ARBA00004123"/>
    </source>
</evidence>
<feature type="domain" description="SANT" evidence="20">
    <location>
        <begin position="556"/>
        <end position="607"/>
    </location>
</feature>
<dbReference type="CDD" id="cd00167">
    <property type="entry name" value="SANT"/>
    <property type="match status" value="1"/>
</dbReference>
<feature type="compositionally biased region" description="Acidic residues" evidence="18">
    <location>
        <begin position="495"/>
        <end position="507"/>
    </location>
</feature>
<evidence type="ECO:0000259" key="21">
    <source>
        <dbReference type="PROSITE" id="PS51294"/>
    </source>
</evidence>
<keyword evidence="10" id="KW-0238">DNA-binding</keyword>
<evidence type="ECO:0000256" key="8">
    <source>
        <dbReference type="ARBA" id="ARBA00023015"/>
    </source>
</evidence>
<dbReference type="InterPro" id="IPR001005">
    <property type="entry name" value="SANT/Myb"/>
</dbReference>
<comment type="subcellular location">
    <subcellularLocation>
        <location evidence="1">Nucleus</location>
    </subcellularLocation>
</comment>
<dbReference type="InterPro" id="IPR051571">
    <property type="entry name" value="N-CoR_corepressor"/>
</dbReference>
<feature type="compositionally biased region" description="Basic and acidic residues" evidence="18">
    <location>
        <begin position="642"/>
        <end position="654"/>
    </location>
</feature>
<dbReference type="FunFam" id="1.20.5.430:FF:000001">
    <property type="entry name" value="Nuclear receptor corepressor 2 isoform 1"/>
    <property type="match status" value="1"/>
</dbReference>
<keyword evidence="9" id="KW-0175">Coiled coil</keyword>
<keyword evidence="4" id="KW-0678">Repressor</keyword>
<dbReference type="GeneTree" id="ENSGT00940000159022"/>
<evidence type="ECO:0000256" key="3">
    <source>
        <dbReference type="ARBA" id="ARBA00022481"/>
    </source>
</evidence>
<accession>A0A673Z4Y9</accession>
<evidence type="ECO:0000256" key="4">
    <source>
        <dbReference type="ARBA" id="ARBA00022491"/>
    </source>
</evidence>
<feature type="compositionally biased region" description="Basic and acidic residues" evidence="18">
    <location>
        <begin position="1374"/>
        <end position="1386"/>
    </location>
</feature>
<dbReference type="FunFam" id="1.20.58.1880:FF:000002">
    <property type="entry name" value="nuclear receptor corepressor 2 isoform X1"/>
    <property type="match status" value="1"/>
</dbReference>
<keyword evidence="8" id="KW-0805">Transcription regulation</keyword>
<evidence type="ECO:0000256" key="9">
    <source>
        <dbReference type="ARBA" id="ARBA00023054"/>
    </source>
</evidence>
<dbReference type="Pfam" id="PF00249">
    <property type="entry name" value="Myb_DNA-binding"/>
    <property type="match status" value="1"/>
</dbReference>
<feature type="compositionally biased region" description="Polar residues" evidence="18">
    <location>
        <begin position="1096"/>
        <end position="1105"/>
    </location>
</feature>
<feature type="domain" description="Myb-like" evidence="19">
    <location>
        <begin position="559"/>
        <end position="603"/>
    </location>
</feature>
<evidence type="ECO:0000256" key="5">
    <source>
        <dbReference type="ARBA" id="ARBA00022553"/>
    </source>
</evidence>
<sequence length="1891" mass="209243">MFQLSSPHVLLCCMFQDVGLVDYHPHSRDYSSHLAQPHRRRPSLLSEFQPGNERGQEQHIRYEHIYLPDPNNLSEVEYAEMKRPRLDMGPESLMRHSAHRPQLPLGGAEDMSKDRGSSMGKLEPISPVSPAQMDPDLDLVPARFSKEELIQNMDRVDREITMVEQQICKLRKKQQQLEEEAAKPQEPERSMISPPPSEAKHRSLVQIIYDENRVSTIVHTHTYCFLSPLYNQPSDTKQYHENIKINQAMRKKLILYFKRRNHARKQWEQKFCQRYDQLMEAWEKKVDRIENNPRRRAKESKVREYYEKQFPEIRKQRELQERMQSRVGQRGGGLASSSARSEHEVSEIIDGISEQENTEKQMRQLAVIPPMLFDAEQQRIKFINMNGLMDDPMKVYKDRQVMNMWSEQEKDTFREKFIQHPKNFGLIASFLERKTVAESVLFYYLTKKNENYKNIVRRNYRRRGRSQVNRSSQEDKEEKEKEKEKEKEGERDEEKTEGEDKEDDGEDKEPTVAFKGRRTANSQGRRKGRVTRSMTSEVEETATPPLSSELANLEMNESSRWTEEEMETAKKGLLQYGRNWSAIAKMVGSKTVSQCKNFYFNYKKRQKLDEILQQHKMKSVMSCLSCGANNSSDTESLPSPRSSEDSKAKEEAGGRAKAGSKPGDKEASGSHMVQGGDEKPPGDGDKAIKQEVKTEAGEGSKELPSESTDSDRKPPTAEAEESKSSSKSSKRDHEPKTGSHADSDSSATCSADEVEEMTSPNRPSLLNYAHDGVISSPLQKPMDLKQLKQRAAAIPPIVRSMPAVQGGSITKGIPGTRVHQDSPISYRGGSITQGTPADVLYKGTITRLITEDNPSRAERERDEALSKGHVVYEGISGHILTYDRLPSQNPKEDGRGQPGEILGLKRPYDVMEGGISRGLPMRDSLSAANCEGLMGRAMPHERDSPHPTHHIRGSISQGIPRHLEPQDGYMRREPKQMKREGSPPRGPGQMADPMKGRDSMVPTVKEGGRSIHLIPREELRQMPEGMMMAKAGKDGIIAQGAPMKQEQGGLRKGHDVRSIIASSPRSHYGMPPHLEMRGPEQRGRYEEGPKGRPSAVVSTASSMARSSPLAMGGDQGGKAHQSPVGYEEHKGGMRAPYTGPSHRGSPLSRESGQRQHEGIAHVKPTPQERKSTPTPREMSSGKSPLPGVAEQQAQQQAQQQASLASYERLLQGLGADVYRGQIPLAFDPYTTGPFSSAYYLPRHLAPNPGYPHPYPYLIRGFPDTAALENRQTLLNDYITSQQMHQWPAAAAMAAQRSDLLRGLSPRDQPLQLPYSAAPRGIIDLSQVPHLPVLVPPSAGSSGSPMDRITYIPGAFPSQPYTSSPISPGTGLDSTPRERDRDREKGISHGNVEHAPIWRPGTEHSSGGSVRPSSHSGYGHQHSPVSPRTQDSVQQRPSVLHNTGGKSLPVMILFLSHRSMPGSNRYPGYGYQQSMDSKEMVRDGGKSRGGLPKHTQDQHGPSISSSKSDPKLASPNQGGYPSPYPQGSAASHHSGRPPPHLLPPQSDNAAGRGESGTPSREKTQNKPMSVQEQELRALGKTTMTAANFINAIIMRQISCETGMPETGSLVANSASDGKTLWIPGSPHHPDPPLVCLWPIMWSSPHSMGSRSPPSTSQPPAFFSKLTESTSAIVKSKKQEMIKKMTVVGSDAEFNPGQPGTEIFNMPASTTAGPVSIRSHPAPEVSGNTIGLEAIIRKALMGNYDDQAEERPPSSNAINPMVASVPAAMLPADGRTEDSYSLQGGSGRSNGRKAKSPGPGLSGGERPSVSSVHSEGDANRRTPVTNRVWEDRPSSTGSTPFPCNPLTMRFPSGMPVSNPSPTPSGQLGAQGRSWEEEPKPLLCSQYETLSDSE</sequence>
<dbReference type="FunFam" id="1.10.10.60:FF:000026">
    <property type="entry name" value="Nuclear receptor corepressor 2 isoform 1"/>
    <property type="match status" value="1"/>
</dbReference>
<feature type="compositionally biased region" description="Polar residues" evidence="18">
    <location>
        <begin position="1497"/>
        <end position="1506"/>
    </location>
</feature>
<keyword evidence="12" id="KW-0539">Nucleus</keyword>
<evidence type="ECO:0000256" key="6">
    <source>
        <dbReference type="ARBA" id="ARBA00022737"/>
    </source>
</evidence>
<dbReference type="InParanoid" id="A0A673Z4Y9"/>
<feature type="region of interest" description="Disordered" evidence="18">
    <location>
        <begin position="101"/>
        <end position="134"/>
    </location>
</feature>
<feature type="domain" description="HTH myb-type" evidence="21">
    <location>
        <begin position="560"/>
        <end position="607"/>
    </location>
</feature>
<gene>
    <name evidence="22" type="primary">NCOR2</name>
    <name evidence="22" type="synonym">LOC115200028</name>
</gene>
<feature type="region of interest" description="Disordered" evidence="18">
    <location>
        <begin position="1335"/>
        <end position="1443"/>
    </location>
</feature>
<feature type="region of interest" description="Disordered" evidence="18">
    <location>
        <begin position="940"/>
        <end position="996"/>
    </location>
</feature>
<feature type="region of interest" description="Disordered" evidence="18">
    <location>
        <begin position="456"/>
        <end position="546"/>
    </location>
</feature>
<dbReference type="GO" id="GO:0000122">
    <property type="term" value="P:negative regulation of transcription by RNA polymerase II"/>
    <property type="evidence" value="ECO:0007669"/>
    <property type="project" value="UniProtKB-ARBA"/>
</dbReference>
<dbReference type="GO" id="GO:0000785">
    <property type="term" value="C:chromatin"/>
    <property type="evidence" value="ECO:0007669"/>
    <property type="project" value="TreeGrafter"/>
</dbReference>
<name>A0A673Z4Y9_SALTR</name>
<evidence type="ECO:0000256" key="14">
    <source>
        <dbReference type="ARBA" id="ARBA00070044"/>
    </source>
</evidence>
<evidence type="ECO:0000259" key="20">
    <source>
        <dbReference type="PROSITE" id="PS51293"/>
    </source>
</evidence>
<feature type="region of interest" description="Disordered" evidence="18">
    <location>
        <begin position="625"/>
        <end position="768"/>
    </location>
</feature>
<evidence type="ECO:0000259" key="19">
    <source>
        <dbReference type="PROSITE" id="PS50090"/>
    </source>
</evidence>
<feature type="region of interest" description="Disordered" evidence="18">
    <location>
        <begin position="1461"/>
        <end position="1569"/>
    </location>
</feature>
<feature type="region of interest" description="Disordered" evidence="18">
    <location>
        <begin position="1772"/>
        <end position="1891"/>
    </location>
</feature>
<evidence type="ECO:0000256" key="11">
    <source>
        <dbReference type="ARBA" id="ARBA00023163"/>
    </source>
</evidence>
<dbReference type="Pfam" id="PF15784">
    <property type="entry name" value="GPS2_interact"/>
    <property type="match status" value="1"/>
</dbReference>
<dbReference type="InterPro" id="IPR017884">
    <property type="entry name" value="SANT_dom"/>
</dbReference>
<feature type="compositionally biased region" description="Low complexity" evidence="18">
    <location>
        <begin position="1191"/>
        <end position="1200"/>
    </location>
</feature>
<dbReference type="GO" id="GO:0032991">
    <property type="term" value="C:protein-containing complex"/>
    <property type="evidence" value="ECO:0007669"/>
    <property type="project" value="UniProtKB-ARBA"/>
</dbReference>
<dbReference type="GO" id="GO:0016604">
    <property type="term" value="C:nuclear body"/>
    <property type="evidence" value="ECO:0007669"/>
    <property type="project" value="UniProtKB-ARBA"/>
</dbReference>
<feature type="region of interest" description="Disordered" evidence="18">
    <location>
        <begin position="175"/>
        <end position="199"/>
    </location>
</feature>
<evidence type="ECO:0000256" key="16">
    <source>
        <dbReference type="ARBA" id="ARBA00077861"/>
    </source>
</evidence>
<feature type="compositionally biased region" description="Basic and acidic residues" evidence="18">
    <location>
        <begin position="676"/>
        <end position="743"/>
    </location>
</feature>
<evidence type="ECO:0000256" key="15">
    <source>
        <dbReference type="ARBA" id="ARBA00075960"/>
    </source>
</evidence>
<keyword evidence="6" id="KW-0677">Repeat</keyword>
<dbReference type="Proteomes" id="UP000472277">
    <property type="component" value="Chromosome 9"/>
</dbReference>
<feature type="region of interest" description="Disordered" evidence="18">
    <location>
        <begin position="32"/>
        <end position="56"/>
    </location>
</feature>
<evidence type="ECO:0000256" key="17">
    <source>
        <dbReference type="ARBA" id="ARBA00079100"/>
    </source>
</evidence>
<keyword evidence="3" id="KW-0488">Methylation</keyword>
<organism evidence="22 23">
    <name type="scientific">Salmo trutta</name>
    <name type="common">Brown trout</name>
    <dbReference type="NCBI Taxonomy" id="8032"/>
    <lineage>
        <taxon>Eukaryota</taxon>
        <taxon>Metazoa</taxon>
        <taxon>Chordata</taxon>
        <taxon>Craniata</taxon>
        <taxon>Vertebrata</taxon>
        <taxon>Euteleostomi</taxon>
        <taxon>Actinopterygii</taxon>
        <taxon>Neopterygii</taxon>
        <taxon>Teleostei</taxon>
        <taxon>Protacanthopterygii</taxon>
        <taxon>Salmoniformes</taxon>
        <taxon>Salmonidae</taxon>
        <taxon>Salmoninae</taxon>
        <taxon>Salmo</taxon>
    </lineage>
</organism>
<feature type="compositionally biased region" description="Basic and acidic residues" evidence="18">
    <location>
        <begin position="180"/>
        <end position="189"/>
    </location>
</feature>
<dbReference type="PROSITE" id="PS51294">
    <property type="entry name" value="HTH_MYB"/>
    <property type="match status" value="1"/>
</dbReference>
<dbReference type="Ensembl" id="ENSSTUT00000044078.1">
    <property type="protein sequence ID" value="ENSSTUP00000042204.1"/>
    <property type="gene ID" value="ENSSTUG00000016737.1"/>
</dbReference>
<dbReference type="PANTHER" id="PTHR13992:SF21">
    <property type="entry name" value="NUCLEAR RECEPTOR COREPRESSOR 2"/>
    <property type="match status" value="1"/>
</dbReference>
<feature type="compositionally biased region" description="Polar residues" evidence="18">
    <location>
        <begin position="627"/>
        <end position="641"/>
    </location>
</feature>
<feature type="compositionally biased region" description="Basic and acidic residues" evidence="18">
    <location>
        <begin position="1151"/>
        <end position="1171"/>
    </location>
</feature>
<protein>
    <recommendedName>
        <fullName evidence="14">Nuclear receptor corepressor 2</fullName>
    </recommendedName>
    <alternativeName>
        <fullName evidence="16">Silencing mediator of retinoic acid and thyroid hormone receptor</fullName>
    </alternativeName>
    <alternativeName>
        <fullName evidence="17">T3 receptor-associating factor</fullName>
    </alternativeName>
    <alternativeName>
        <fullName evidence="15">Thyroid-, retinoic-acid-receptor-associated corepressor</fullName>
    </alternativeName>
</protein>
<feature type="domain" description="SANT" evidence="20">
    <location>
        <begin position="400"/>
        <end position="451"/>
    </location>
</feature>
<evidence type="ECO:0000256" key="7">
    <source>
        <dbReference type="ARBA" id="ARBA00022990"/>
    </source>
</evidence>
<dbReference type="PROSITE" id="PS50090">
    <property type="entry name" value="MYB_LIKE"/>
    <property type="match status" value="1"/>
</dbReference>
<dbReference type="InterPro" id="IPR031557">
    <property type="entry name" value="N-CoR_GPS2_interact"/>
</dbReference>
<dbReference type="SMART" id="SM00717">
    <property type="entry name" value="SANT"/>
    <property type="match status" value="2"/>
</dbReference>
<feature type="compositionally biased region" description="Basic and acidic residues" evidence="18">
    <location>
        <begin position="1475"/>
        <end position="1485"/>
    </location>
</feature>
<dbReference type="GO" id="GO:0003714">
    <property type="term" value="F:transcription corepressor activity"/>
    <property type="evidence" value="ECO:0007669"/>
    <property type="project" value="UniProtKB-ARBA"/>
</dbReference>
<keyword evidence="23" id="KW-1185">Reference proteome</keyword>
<dbReference type="PROSITE" id="PS51293">
    <property type="entry name" value="SANT"/>
    <property type="match status" value="2"/>
</dbReference>
<evidence type="ECO:0000256" key="13">
    <source>
        <dbReference type="ARBA" id="ARBA00059816"/>
    </source>
</evidence>
<feature type="compositionally biased region" description="Basic and acidic residues" evidence="18">
    <location>
        <begin position="961"/>
        <end position="982"/>
    </location>
</feature>
<evidence type="ECO:0000256" key="2">
    <source>
        <dbReference type="ARBA" id="ARBA00010097"/>
    </source>
</evidence>
<keyword evidence="5" id="KW-0597">Phosphoprotein</keyword>
<reference evidence="22" key="2">
    <citation type="submission" date="2025-09" db="UniProtKB">
        <authorList>
            <consortium name="Ensembl"/>
        </authorList>
    </citation>
    <scope>IDENTIFICATION</scope>
</reference>
<dbReference type="GO" id="GO:0003677">
    <property type="term" value="F:DNA binding"/>
    <property type="evidence" value="ECO:0007669"/>
    <property type="project" value="UniProtKB-KW"/>
</dbReference>
<evidence type="ECO:0000256" key="12">
    <source>
        <dbReference type="ARBA" id="ARBA00023242"/>
    </source>
</evidence>
<keyword evidence="7" id="KW-0007">Acetylation</keyword>
<feature type="region of interest" description="Disordered" evidence="18">
    <location>
        <begin position="1063"/>
        <end position="1200"/>
    </location>
</feature>
<feature type="compositionally biased region" description="Basic residues" evidence="18">
    <location>
        <begin position="456"/>
        <end position="465"/>
    </location>
</feature>
<dbReference type="Gene3D" id="1.20.5.430">
    <property type="match status" value="1"/>
</dbReference>
<evidence type="ECO:0000313" key="23">
    <source>
        <dbReference type="Proteomes" id="UP000472277"/>
    </source>
</evidence>
<dbReference type="SUPFAM" id="SSF46689">
    <property type="entry name" value="Homeodomain-like"/>
    <property type="match status" value="2"/>
</dbReference>
<comment type="function">
    <text evidence="13">Transcriptional corepressor that mediates the transcriptional repression activity of some nuclear receptors by promoting chromatin condensation, thus preventing access of the basal transcription. Acts by recruiting chromatin modifiers, such as histone deacetylases HDAC1, HDAC2 and HDAC3. Required to activate the histone deacetylase activity of HDAC3. Involved in the regulation BCL6-dependent of the germinal center (GC) reactions, mainly through the control of the GC B-cells proliferation and survival. Recruited by ZBTB7A to the androgen response elements/ARE on target genes, negatively regulates androgen receptor signaling and androgen-induced cell proliferation.</text>
</comment>
<dbReference type="InterPro" id="IPR017930">
    <property type="entry name" value="Myb_dom"/>
</dbReference>
<keyword evidence="11" id="KW-0804">Transcription</keyword>
<dbReference type="Gene3D" id="1.20.58.1880">
    <property type="match status" value="1"/>
</dbReference>
<feature type="compositionally biased region" description="Low complexity" evidence="18">
    <location>
        <begin position="1404"/>
        <end position="1416"/>
    </location>
</feature>
<feature type="compositionally biased region" description="Polar residues" evidence="18">
    <location>
        <begin position="1853"/>
        <end position="1865"/>
    </location>
</feature>
<feature type="compositionally biased region" description="Polar residues" evidence="18">
    <location>
        <begin position="1422"/>
        <end position="1443"/>
    </location>
</feature>
<feature type="compositionally biased region" description="Basic and acidic residues" evidence="18">
    <location>
        <begin position="1074"/>
        <end position="1090"/>
    </location>
</feature>
<dbReference type="InterPro" id="IPR009057">
    <property type="entry name" value="Homeodomain-like_sf"/>
</dbReference>
<evidence type="ECO:0000256" key="18">
    <source>
        <dbReference type="SAM" id="MobiDB-lite"/>
    </source>
</evidence>
<dbReference type="Gene3D" id="1.10.10.60">
    <property type="entry name" value="Homeodomain-like"/>
    <property type="match status" value="1"/>
</dbReference>
<comment type="similarity">
    <text evidence="2">Belongs to the N-CoR nuclear receptor corepressors family.</text>
</comment>
<dbReference type="PANTHER" id="PTHR13992">
    <property type="entry name" value="NUCLEAR RECEPTOR CO-REPRESSOR RELATED NCOR"/>
    <property type="match status" value="1"/>
</dbReference>
<dbReference type="OMA" id="QSERTHY"/>
<proteinExistence type="inferred from homology"/>
<feature type="compositionally biased region" description="Basic and acidic residues" evidence="18">
    <location>
        <begin position="472"/>
        <end position="494"/>
    </location>
</feature>
<reference evidence="22" key="1">
    <citation type="submission" date="2025-08" db="UniProtKB">
        <authorList>
            <consortium name="Ensembl"/>
        </authorList>
    </citation>
    <scope>IDENTIFICATION</scope>
</reference>